<evidence type="ECO:0000256" key="3">
    <source>
        <dbReference type="ARBA" id="ARBA00022801"/>
    </source>
</evidence>
<accession>A0A9D9IAI9</accession>
<feature type="domain" description="Uracil-DNA glycosylase-like" evidence="6">
    <location>
        <begin position="52"/>
        <end position="221"/>
    </location>
</feature>
<dbReference type="AlphaFoldDB" id="A0A9D9IAI9"/>
<dbReference type="EMBL" id="JADIMF010000073">
    <property type="protein sequence ID" value="MBO8469058.1"/>
    <property type="molecule type" value="Genomic_DNA"/>
</dbReference>
<gene>
    <name evidence="7" type="ORF">IAA72_04670</name>
</gene>
<dbReference type="Pfam" id="PF03167">
    <property type="entry name" value="UDG"/>
    <property type="match status" value="1"/>
</dbReference>
<keyword evidence="4 7" id="KW-0238">DNA-binding</keyword>
<dbReference type="PANTHER" id="PTHR13235:SF2">
    <property type="entry name" value="SINGLE-STRAND SELECTIVE MONOFUNCTIONAL URACIL DNA GLYCOSYLASE"/>
    <property type="match status" value="1"/>
</dbReference>
<evidence type="ECO:0000256" key="4">
    <source>
        <dbReference type="ARBA" id="ARBA00023125"/>
    </source>
</evidence>
<dbReference type="PANTHER" id="PTHR13235">
    <property type="entry name" value="SINGLE-STRAND SELECTIVE MONOFUNCTIONAL URACIL DNA GLYCOSYLASE"/>
    <property type="match status" value="1"/>
</dbReference>
<keyword evidence="3" id="KW-0378">Hydrolase</keyword>
<evidence type="ECO:0000256" key="2">
    <source>
        <dbReference type="ARBA" id="ARBA00022763"/>
    </source>
</evidence>
<comment type="caution">
    <text evidence="7">The sequence shown here is derived from an EMBL/GenBank/DDBJ whole genome shotgun (WGS) entry which is preliminary data.</text>
</comment>
<dbReference type="GO" id="GO:0006284">
    <property type="term" value="P:base-excision repair"/>
    <property type="evidence" value="ECO:0007669"/>
    <property type="project" value="InterPro"/>
</dbReference>
<dbReference type="GO" id="GO:0000703">
    <property type="term" value="F:oxidized pyrimidine nucleobase lesion DNA N-glycosylase activity"/>
    <property type="evidence" value="ECO:0007669"/>
    <property type="project" value="TreeGrafter"/>
</dbReference>
<evidence type="ECO:0000256" key="1">
    <source>
        <dbReference type="ARBA" id="ARBA00007889"/>
    </source>
</evidence>
<name>A0A9D9IAI9_9SPIO</name>
<reference evidence="7" key="2">
    <citation type="journal article" date="2021" name="PeerJ">
        <title>Extensive microbial diversity within the chicken gut microbiome revealed by metagenomics and culture.</title>
        <authorList>
            <person name="Gilroy R."/>
            <person name="Ravi A."/>
            <person name="Getino M."/>
            <person name="Pursley I."/>
            <person name="Horton D.L."/>
            <person name="Alikhan N.F."/>
            <person name="Baker D."/>
            <person name="Gharbi K."/>
            <person name="Hall N."/>
            <person name="Watson M."/>
            <person name="Adriaenssens E.M."/>
            <person name="Foster-Nyarko E."/>
            <person name="Jarju S."/>
            <person name="Secka A."/>
            <person name="Antonio M."/>
            <person name="Oren A."/>
            <person name="Chaudhuri R.R."/>
            <person name="La Ragione R."/>
            <person name="Hildebrand F."/>
            <person name="Pallen M.J."/>
        </authorList>
    </citation>
    <scope>NUCLEOTIDE SEQUENCE</scope>
    <source>
        <strain evidence="7">14700</strain>
    </source>
</reference>
<dbReference type="SUPFAM" id="SSF52141">
    <property type="entry name" value="Uracil-DNA glycosylase-like"/>
    <property type="match status" value="1"/>
</dbReference>
<sequence length="236" mass="26143">MSGRIHSMISLYKAMSEELSALSLSFDGVIYNPLDYAWDNFAAFLEMSLENTPKTAFLGMNPGPYGMTQTGVPFGDIEAVKGYLGINGQVGKPVVESESKKITGMETTRREGSGKRFWTMAEAYGRKEEFFSVAAVLNYCPLCFIDGNTNITPDKLPSEDRKKLYPICDSYLQRALDIIMPSSVIAIGRFSEAALKRTWDGNIIFFPHPSPLNPSASAFWDSGDALNEFRRIVDAS</sequence>
<dbReference type="GO" id="GO:0003677">
    <property type="term" value="F:DNA binding"/>
    <property type="evidence" value="ECO:0007669"/>
    <property type="project" value="UniProtKB-KW"/>
</dbReference>
<evidence type="ECO:0000313" key="7">
    <source>
        <dbReference type="EMBL" id="MBO8469058.1"/>
    </source>
</evidence>
<comment type="similarity">
    <text evidence="1">Belongs to the uracil-DNA glycosylase (UDG) superfamily. SMUG1 family.</text>
</comment>
<proteinExistence type="inferred from homology"/>
<dbReference type="Proteomes" id="UP000810292">
    <property type="component" value="Unassembled WGS sequence"/>
</dbReference>
<dbReference type="GO" id="GO:0017065">
    <property type="term" value="F:single-strand selective uracil DNA N-glycosylase activity"/>
    <property type="evidence" value="ECO:0007669"/>
    <property type="project" value="InterPro"/>
</dbReference>
<dbReference type="Gene3D" id="3.40.470.10">
    <property type="entry name" value="Uracil-DNA glycosylase-like domain"/>
    <property type="match status" value="1"/>
</dbReference>
<organism evidence="7 8">
    <name type="scientific">Candidatus Ornithospirochaeta stercoravium</name>
    <dbReference type="NCBI Taxonomy" id="2840897"/>
    <lineage>
        <taxon>Bacteria</taxon>
        <taxon>Pseudomonadati</taxon>
        <taxon>Spirochaetota</taxon>
        <taxon>Spirochaetia</taxon>
        <taxon>Spirochaetales</taxon>
        <taxon>Spirochaetaceae</taxon>
        <taxon>Spirochaetaceae incertae sedis</taxon>
        <taxon>Candidatus Ornithospirochaeta</taxon>
    </lineage>
</organism>
<evidence type="ECO:0000313" key="8">
    <source>
        <dbReference type="Proteomes" id="UP000810292"/>
    </source>
</evidence>
<keyword evidence="2" id="KW-0227">DNA damage</keyword>
<dbReference type="InterPro" id="IPR039134">
    <property type="entry name" value="SMUG1"/>
</dbReference>
<reference evidence="7" key="1">
    <citation type="submission" date="2020-10" db="EMBL/GenBank/DDBJ databases">
        <authorList>
            <person name="Gilroy R."/>
        </authorList>
    </citation>
    <scope>NUCLEOTIDE SEQUENCE</scope>
    <source>
        <strain evidence="7">14700</strain>
    </source>
</reference>
<keyword evidence="5" id="KW-0234">DNA repair</keyword>
<protein>
    <submittedName>
        <fullName evidence="7">Single-stranded DNA-binding protein</fullName>
    </submittedName>
</protein>
<evidence type="ECO:0000256" key="5">
    <source>
        <dbReference type="ARBA" id="ARBA00023204"/>
    </source>
</evidence>
<evidence type="ECO:0000259" key="6">
    <source>
        <dbReference type="Pfam" id="PF03167"/>
    </source>
</evidence>
<dbReference type="InterPro" id="IPR036895">
    <property type="entry name" value="Uracil-DNA_glycosylase-like_sf"/>
</dbReference>
<dbReference type="InterPro" id="IPR005122">
    <property type="entry name" value="Uracil-DNA_glycosylase-like"/>
</dbReference>